<proteinExistence type="predicted"/>
<dbReference type="RefSeq" id="WP_121437170.1">
    <property type="nucleotide sequence ID" value="NZ_RBWU01000006.1"/>
</dbReference>
<protein>
    <submittedName>
        <fullName evidence="1">Phage tail-like protein</fullName>
    </submittedName>
</protein>
<comment type="caution">
    <text evidence="1">The sequence shown here is derived from an EMBL/GenBank/DDBJ whole genome shotgun (WGS) entry which is preliminary data.</text>
</comment>
<evidence type="ECO:0000313" key="1">
    <source>
        <dbReference type="EMBL" id="RKS70954.1"/>
    </source>
</evidence>
<dbReference type="OrthoDB" id="370073at2"/>
<gene>
    <name evidence="1" type="ORF">BZB76_5434</name>
</gene>
<dbReference type="NCBIfam" id="TIGR02242">
    <property type="entry name" value="tail_TIGR02242"/>
    <property type="match status" value="1"/>
</dbReference>
<accession>A0A495QGG6</accession>
<dbReference type="AlphaFoldDB" id="A0A495QGG6"/>
<dbReference type="EMBL" id="RBWU01000006">
    <property type="protein sequence ID" value="RKS70954.1"/>
    <property type="molecule type" value="Genomic_DNA"/>
</dbReference>
<dbReference type="Pfam" id="PF09684">
    <property type="entry name" value="Tail_P2_I"/>
    <property type="match status" value="1"/>
</dbReference>
<keyword evidence="2" id="KW-1185">Reference proteome</keyword>
<sequence length="183" mass="19632">MRGAVDGLLSPLPLGPALPAVFAEDDLIQRYVTGLDDLFAPLLSVLDCLEAYFSPDLAPMDFVGWLAGWVGAELHGEESERQARGAVAAATALHRMRGTRRGLAAAVRMGFGVTPEIVESGGAAWSERPRGEFPGDREPRLEVFVRVPDPSTVDVRRLDALVGAVRPAHVPYAVHVVKKGAEQ</sequence>
<evidence type="ECO:0000313" key="2">
    <source>
        <dbReference type="Proteomes" id="UP000274601"/>
    </source>
</evidence>
<name>A0A495QGG6_9ACTN</name>
<dbReference type="InterPro" id="IPR006521">
    <property type="entry name" value="Tail_protein_I"/>
</dbReference>
<dbReference type="InterPro" id="IPR011748">
    <property type="entry name" value="Unchr_phage_tail-like"/>
</dbReference>
<reference evidence="1 2" key="1">
    <citation type="submission" date="2018-10" db="EMBL/GenBank/DDBJ databases">
        <title>Genomic Encyclopedia of Archaeal and Bacterial Type Strains, Phase II (KMG-II): from individual species to whole genera.</title>
        <authorList>
            <person name="Goeker M."/>
        </authorList>
    </citation>
    <scope>NUCLEOTIDE SEQUENCE [LARGE SCALE GENOMIC DNA]</scope>
    <source>
        <strain evidence="1 2">DSM 43383</strain>
    </source>
</reference>
<organism evidence="1 2">
    <name type="scientific">Actinomadura pelletieri DSM 43383</name>
    <dbReference type="NCBI Taxonomy" id="1120940"/>
    <lineage>
        <taxon>Bacteria</taxon>
        <taxon>Bacillati</taxon>
        <taxon>Actinomycetota</taxon>
        <taxon>Actinomycetes</taxon>
        <taxon>Streptosporangiales</taxon>
        <taxon>Thermomonosporaceae</taxon>
        <taxon>Actinomadura</taxon>
    </lineage>
</organism>
<dbReference type="Proteomes" id="UP000274601">
    <property type="component" value="Unassembled WGS sequence"/>
</dbReference>